<evidence type="ECO:0000256" key="4">
    <source>
        <dbReference type="ARBA" id="ARBA00038858"/>
    </source>
</evidence>
<dbReference type="GO" id="GO:0008761">
    <property type="term" value="F:UDP-N-acetylglucosamine 2-epimerase activity"/>
    <property type="evidence" value="ECO:0007669"/>
    <property type="project" value="UniProtKB-EC"/>
</dbReference>
<dbReference type="EC" id="5.1.3.14" evidence="4"/>
<dbReference type="InterPro" id="IPR029767">
    <property type="entry name" value="WecB-like"/>
</dbReference>
<dbReference type="EMBL" id="QXJC01000003">
    <property type="protein sequence ID" value="RID98281.1"/>
    <property type="molecule type" value="Genomic_DNA"/>
</dbReference>
<accession>A0A398C9H5</accession>
<organism evidence="7 8">
    <name type="scientific">Simplicispira hankyongi</name>
    <dbReference type="NCBI Taxonomy" id="2315688"/>
    <lineage>
        <taxon>Bacteria</taxon>
        <taxon>Pseudomonadati</taxon>
        <taxon>Pseudomonadota</taxon>
        <taxon>Betaproteobacteria</taxon>
        <taxon>Burkholderiales</taxon>
        <taxon>Comamonadaceae</taxon>
        <taxon>Simplicispira</taxon>
    </lineage>
</organism>
<dbReference type="PANTHER" id="PTHR43174">
    <property type="entry name" value="UDP-N-ACETYLGLUCOSAMINE 2-EPIMERASE"/>
    <property type="match status" value="1"/>
</dbReference>
<evidence type="ECO:0000313" key="7">
    <source>
        <dbReference type="EMBL" id="RID98281.1"/>
    </source>
</evidence>
<dbReference type="Gene3D" id="3.40.50.2000">
    <property type="entry name" value="Glycogen Phosphorylase B"/>
    <property type="match status" value="2"/>
</dbReference>
<dbReference type="AlphaFoldDB" id="A0A398C9H5"/>
<evidence type="ECO:0000259" key="6">
    <source>
        <dbReference type="Pfam" id="PF02350"/>
    </source>
</evidence>
<dbReference type="Pfam" id="PF02350">
    <property type="entry name" value="Epimerase_2"/>
    <property type="match status" value="1"/>
</dbReference>
<proteinExistence type="inferred from homology"/>
<dbReference type="RefSeq" id="WP_119108946.1">
    <property type="nucleotide sequence ID" value="NZ_QXJC01000003.1"/>
</dbReference>
<dbReference type="SUPFAM" id="SSF53756">
    <property type="entry name" value="UDP-Glycosyltransferase/glycogen phosphorylase"/>
    <property type="match status" value="1"/>
</dbReference>
<dbReference type="NCBIfam" id="TIGR00236">
    <property type="entry name" value="wecB"/>
    <property type="match status" value="1"/>
</dbReference>
<comment type="caution">
    <text evidence="7">The sequence shown here is derived from an EMBL/GenBank/DDBJ whole genome shotgun (WGS) entry which is preliminary data.</text>
</comment>
<gene>
    <name evidence="7" type="ORF">D3F03_08505</name>
</gene>
<keyword evidence="1 5" id="KW-0413">Isomerase</keyword>
<comment type="similarity">
    <text evidence="3 5">Belongs to the UDP-N-acetylglucosamine 2-epimerase family.</text>
</comment>
<dbReference type="OrthoDB" id="9803238at2"/>
<dbReference type="InterPro" id="IPR003331">
    <property type="entry name" value="UDP_GlcNAc_Epimerase_2_dom"/>
</dbReference>
<evidence type="ECO:0000313" key="8">
    <source>
        <dbReference type="Proteomes" id="UP000266302"/>
    </source>
</evidence>
<comment type="catalytic activity">
    <reaction evidence="2">
        <text>UDP-N-acetyl-alpha-D-glucosamine = UDP-N-acetyl-alpha-D-mannosamine</text>
        <dbReference type="Rhea" id="RHEA:17213"/>
        <dbReference type="ChEBI" id="CHEBI:57705"/>
        <dbReference type="ChEBI" id="CHEBI:68623"/>
        <dbReference type="EC" id="5.1.3.14"/>
    </reaction>
</comment>
<reference evidence="7 8" key="1">
    <citation type="submission" date="2018-09" db="EMBL/GenBank/DDBJ databases">
        <title>Draft genome of Simplicispira sp. NY-02.</title>
        <authorList>
            <person name="Im W.T."/>
        </authorList>
    </citation>
    <scope>NUCLEOTIDE SEQUENCE [LARGE SCALE GENOMIC DNA]</scope>
    <source>
        <strain evidence="7 8">NY-02</strain>
    </source>
</reference>
<evidence type="ECO:0000256" key="5">
    <source>
        <dbReference type="RuleBase" id="RU003513"/>
    </source>
</evidence>
<keyword evidence="8" id="KW-1185">Reference proteome</keyword>
<evidence type="ECO:0000256" key="1">
    <source>
        <dbReference type="ARBA" id="ARBA00023235"/>
    </source>
</evidence>
<dbReference type="PANTHER" id="PTHR43174:SF2">
    <property type="entry name" value="UDP-N-ACETYLGLUCOSAMINE 2-EPIMERASE"/>
    <property type="match status" value="1"/>
</dbReference>
<evidence type="ECO:0000256" key="2">
    <source>
        <dbReference type="ARBA" id="ARBA00036080"/>
    </source>
</evidence>
<evidence type="ECO:0000256" key="3">
    <source>
        <dbReference type="ARBA" id="ARBA00038209"/>
    </source>
</evidence>
<dbReference type="Proteomes" id="UP000266302">
    <property type="component" value="Unassembled WGS sequence"/>
</dbReference>
<name>A0A398C9H5_9BURK</name>
<dbReference type="CDD" id="cd03786">
    <property type="entry name" value="GTB_UDP-GlcNAc_2-Epimerase"/>
    <property type="match status" value="1"/>
</dbReference>
<feature type="domain" description="UDP-N-acetylglucosamine 2-epimerase" evidence="6">
    <location>
        <begin position="22"/>
        <end position="367"/>
    </location>
</feature>
<sequence>MRVLSIFGTRPEAIKMAPLVAALGREPQLHSSVCVTGQHREMLAQVMALFGLQAQHELDVMRPNQTLNGLYARLLTAVGAVLDAEQPDCVLVHGDTTTAAAAAMAAFHRRIAVGHVEAGLRSGNMHSPFPEEMNRRLVDSMSTWLFAPTPAAREAALQEKVSGHIWVTGNTVIDALNATLARLDADAERQRALAQRYSWLDAERKLVLVTGHRRENFGEGFRNICAALEALAQRDDVQIVYPVHLNPNVRDVVRQSLASQANVHLIEPLDYVDFVWLMRRAYLILTDSGGVQEEAPALGKPVLVMRDVTERPEAVAAGTVRLVGTSRERITAEATRLLDDASLHTEFCRKGNPYGDGHACQRIVDALCGRAFAEFRPGPIAQSQPLMNAFIAESHL</sequence>
<protein>
    <recommendedName>
        <fullName evidence="4">UDP-N-acetylglucosamine 2-epimerase (non-hydrolyzing)</fullName>
        <ecNumber evidence="4">5.1.3.14</ecNumber>
    </recommendedName>
</protein>